<dbReference type="InterPro" id="IPR014001">
    <property type="entry name" value="Helicase_ATP-bd"/>
</dbReference>
<evidence type="ECO:0000256" key="2">
    <source>
        <dbReference type="ARBA" id="ARBA00022801"/>
    </source>
</evidence>
<dbReference type="Pfam" id="PF00271">
    <property type="entry name" value="Helicase_C"/>
    <property type="match status" value="1"/>
</dbReference>
<dbReference type="AlphaFoldDB" id="A0A6N7IP53"/>
<name>A0A6N7IP53_9FIRM</name>
<dbReference type="InterPro" id="IPR001650">
    <property type="entry name" value="Helicase_C-like"/>
</dbReference>
<dbReference type="SMART" id="SM00487">
    <property type="entry name" value="DEXDc"/>
    <property type="match status" value="1"/>
</dbReference>
<evidence type="ECO:0000259" key="5">
    <source>
        <dbReference type="PROSITE" id="PS51192"/>
    </source>
</evidence>
<dbReference type="GO" id="GO:0003677">
    <property type="term" value="F:DNA binding"/>
    <property type="evidence" value="ECO:0007669"/>
    <property type="project" value="InterPro"/>
</dbReference>
<dbReference type="InterPro" id="IPR006935">
    <property type="entry name" value="Helicase/UvrB_N"/>
</dbReference>
<evidence type="ECO:0000313" key="7">
    <source>
        <dbReference type="EMBL" id="MQL51802.1"/>
    </source>
</evidence>
<protein>
    <submittedName>
        <fullName evidence="7">DEAD/DEAH box helicase</fullName>
    </submittedName>
</protein>
<dbReference type="EMBL" id="WHYR01000012">
    <property type="protein sequence ID" value="MQL51802.1"/>
    <property type="molecule type" value="Genomic_DNA"/>
</dbReference>
<dbReference type="RefSeq" id="WP_152945739.1">
    <property type="nucleotide sequence ID" value="NZ_WHYR01000012.1"/>
</dbReference>
<dbReference type="InterPro" id="IPR027417">
    <property type="entry name" value="P-loop_NTPase"/>
</dbReference>
<proteinExistence type="predicted"/>
<sequence length="486" mass="53339">MFQIIVDNMIHIPDASKIKSHHPWFWAALENDLTIANPAYLEAVKYGRSAYRIPMNISLLELDRKTGTAVLPRGYAGRLLGLLKKHGVPHVLVDQRLVLPPVDFPSGGQIKLRDYQVEAVEAALKATQGLIQAPAGSGKTIIGMEIIARLKQPALWLTHTKDLAEQTAERAAAALGLPREEIGMIGAGSEKIGARLTVGIVQKMARMDLSLLANRWGCVVLDEVHHLGGAATWIDVVSKLPARYRYGVSATIARADGLEAVTERVIGPILFAVSRDRVNGAGGLITPRLVTVRTGAKSTVWTRYENLADRYRKLGKKPPVVPFNEILDEILNDGKRNSLIVEVLGRECPGHSSLVLTERVAHCEELAVALKKRRSELRIATVHGKLGKVRRQEILMAMDNGDVDVLFAVDIAKEGLDIPRLDRLFLVAGGRNAAEIEQKVGRVQRPYSGKKDAVIFDFVDEKIGVFLAQYRARLKVYGKLGINSAS</sequence>
<keyword evidence="3 7" id="KW-0347">Helicase</keyword>
<comment type="caution">
    <text evidence="7">The sequence shown here is derived from an EMBL/GenBank/DDBJ whole genome shotgun (WGS) entry which is preliminary data.</text>
</comment>
<dbReference type="Gene3D" id="3.40.50.300">
    <property type="entry name" value="P-loop containing nucleotide triphosphate hydrolases"/>
    <property type="match status" value="2"/>
</dbReference>
<evidence type="ECO:0000313" key="8">
    <source>
        <dbReference type="Proteomes" id="UP000441717"/>
    </source>
</evidence>
<keyword evidence="4" id="KW-0067">ATP-binding</keyword>
<evidence type="ECO:0000256" key="3">
    <source>
        <dbReference type="ARBA" id="ARBA00022806"/>
    </source>
</evidence>
<dbReference type="Proteomes" id="UP000441717">
    <property type="component" value="Unassembled WGS sequence"/>
</dbReference>
<evidence type="ECO:0000256" key="1">
    <source>
        <dbReference type="ARBA" id="ARBA00022741"/>
    </source>
</evidence>
<dbReference type="OrthoDB" id="9802848at2"/>
<dbReference type="InterPro" id="IPR050615">
    <property type="entry name" value="ATP-dep_DNA_Helicase"/>
</dbReference>
<keyword evidence="2" id="KW-0378">Hydrolase</keyword>
<dbReference type="GO" id="GO:0016787">
    <property type="term" value="F:hydrolase activity"/>
    <property type="evidence" value="ECO:0007669"/>
    <property type="project" value="UniProtKB-KW"/>
</dbReference>
<accession>A0A6N7IP53</accession>
<keyword evidence="1" id="KW-0547">Nucleotide-binding</keyword>
<evidence type="ECO:0000256" key="4">
    <source>
        <dbReference type="ARBA" id="ARBA00022840"/>
    </source>
</evidence>
<organism evidence="7 8">
    <name type="scientific">Desulfofundulus thermobenzoicus</name>
    <dbReference type="NCBI Taxonomy" id="29376"/>
    <lineage>
        <taxon>Bacteria</taxon>
        <taxon>Bacillati</taxon>
        <taxon>Bacillota</taxon>
        <taxon>Clostridia</taxon>
        <taxon>Eubacteriales</taxon>
        <taxon>Peptococcaceae</taxon>
        <taxon>Desulfofundulus</taxon>
    </lineage>
</organism>
<dbReference type="SUPFAM" id="SSF52540">
    <property type="entry name" value="P-loop containing nucleoside triphosphate hydrolases"/>
    <property type="match status" value="1"/>
</dbReference>
<dbReference type="SMART" id="SM00490">
    <property type="entry name" value="HELICc"/>
    <property type="match status" value="1"/>
</dbReference>
<dbReference type="GO" id="GO:0005524">
    <property type="term" value="F:ATP binding"/>
    <property type="evidence" value="ECO:0007669"/>
    <property type="project" value="UniProtKB-KW"/>
</dbReference>
<gene>
    <name evidence="7" type="ORF">GFC01_05900</name>
</gene>
<dbReference type="GO" id="GO:0004386">
    <property type="term" value="F:helicase activity"/>
    <property type="evidence" value="ECO:0007669"/>
    <property type="project" value="UniProtKB-KW"/>
</dbReference>
<evidence type="ECO:0000259" key="6">
    <source>
        <dbReference type="PROSITE" id="PS51194"/>
    </source>
</evidence>
<dbReference type="PANTHER" id="PTHR11274">
    <property type="entry name" value="RAD25/XP-B DNA REPAIR HELICASE"/>
    <property type="match status" value="1"/>
</dbReference>
<reference evidence="7 8" key="1">
    <citation type="submission" date="2019-10" db="EMBL/GenBank/DDBJ databases">
        <title>Comparative genomics of sulfur disproportionating microorganisms.</title>
        <authorList>
            <person name="Ward L.M."/>
            <person name="Bertran E."/>
            <person name="Johnston D."/>
        </authorList>
    </citation>
    <scope>NUCLEOTIDE SEQUENCE [LARGE SCALE GENOMIC DNA]</scope>
    <source>
        <strain evidence="7 8">DSM 14055</strain>
    </source>
</reference>
<feature type="domain" description="Helicase C-terminal" evidence="6">
    <location>
        <begin position="322"/>
        <end position="486"/>
    </location>
</feature>
<dbReference type="PANTHER" id="PTHR11274:SF0">
    <property type="entry name" value="GENERAL TRANSCRIPTION AND DNA REPAIR FACTOR IIH HELICASE SUBUNIT XPB"/>
    <property type="match status" value="1"/>
</dbReference>
<keyword evidence="8" id="KW-1185">Reference proteome</keyword>
<dbReference type="PROSITE" id="PS51194">
    <property type="entry name" value="HELICASE_CTER"/>
    <property type="match status" value="1"/>
</dbReference>
<dbReference type="PROSITE" id="PS51192">
    <property type="entry name" value="HELICASE_ATP_BIND_1"/>
    <property type="match status" value="1"/>
</dbReference>
<dbReference type="Pfam" id="PF04851">
    <property type="entry name" value="ResIII"/>
    <property type="match status" value="1"/>
</dbReference>
<feature type="domain" description="Helicase ATP-binding" evidence="5">
    <location>
        <begin position="120"/>
        <end position="270"/>
    </location>
</feature>